<dbReference type="EMBL" id="KN837254">
    <property type="protein sequence ID" value="KIJ30775.1"/>
    <property type="molecule type" value="Genomic_DNA"/>
</dbReference>
<name>A0A0C9V014_SPHS4</name>
<dbReference type="OrthoDB" id="1681765at2759"/>
<dbReference type="InterPro" id="IPR058353">
    <property type="entry name" value="DUF8040"/>
</dbReference>
<evidence type="ECO:0000259" key="1">
    <source>
        <dbReference type="Pfam" id="PF26138"/>
    </source>
</evidence>
<gene>
    <name evidence="2" type="ORF">M422DRAFT_128143</name>
</gene>
<feature type="domain" description="DUF8040" evidence="1">
    <location>
        <begin position="2"/>
        <end position="32"/>
    </location>
</feature>
<protein>
    <recommendedName>
        <fullName evidence="1">DUF8040 domain-containing protein</fullName>
    </recommendedName>
</protein>
<keyword evidence="3" id="KW-1185">Reference proteome</keyword>
<dbReference type="Proteomes" id="UP000054279">
    <property type="component" value="Unassembled WGS sequence"/>
</dbReference>
<feature type="non-terminal residue" evidence="2">
    <location>
        <position position="1"/>
    </location>
</feature>
<dbReference type="AlphaFoldDB" id="A0A0C9V014"/>
<feature type="non-terminal residue" evidence="2">
    <location>
        <position position="92"/>
    </location>
</feature>
<dbReference type="Pfam" id="PF26138">
    <property type="entry name" value="DUF8040"/>
    <property type="match status" value="1"/>
</dbReference>
<reference evidence="2 3" key="1">
    <citation type="submission" date="2014-06" db="EMBL/GenBank/DDBJ databases">
        <title>Evolutionary Origins and Diversification of the Mycorrhizal Mutualists.</title>
        <authorList>
            <consortium name="DOE Joint Genome Institute"/>
            <consortium name="Mycorrhizal Genomics Consortium"/>
            <person name="Kohler A."/>
            <person name="Kuo A."/>
            <person name="Nagy L.G."/>
            <person name="Floudas D."/>
            <person name="Copeland A."/>
            <person name="Barry K.W."/>
            <person name="Cichocki N."/>
            <person name="Veneault-Fourrey C."/>
            <person name="LaButti K."/>
            <person name="Lindquist E.A."/>
            <person name="Lipzen A."/>
            <person name="Lundell T."/>
            <person name="Morin E."/>
            <person name="Murat C."/>
            <person name="Riley R."/>
            <person name="Ohm R."/>
            <person name="Sun H."/>
            <person name="Tunlid A."/>
            <person name="Henrissat B."/>
            <person name="Grigoriev I.V."/>
            <person name="Hibbett D.S."/>
            <person name="Martin F."/>
        </authorList>
    </citation>
    <scope>NUCLEOTIDE SEQUENCE [LARGE SCALE GENOMIC DNA]</scope>
    <source>
        <strain evidence="2 3">SS14</strain>
    </source>
</reference>
<evidence type="ECO:0000313" key="3">
    <source>
        <dbReference type="Proteomes" id="UP000054279"/>
    </source>
</evidence>
<proteinExistence type="predicted"/>
<accession>A0A0C9V014</accession>
<evidence type="ECO:0000313" key="2">
    <source>
        <dbReference type="EMBL" id="KIJ30775.1"/>
    </source>
</evidence>
<organism evidence="2 3">
    <name type="scientific">Sphaerobolus stellatus (strain SS14)</name>
    <dbReference type="NCBI Taxonomy" id="990650"/>
    <lineage>
        <taxon>Eukaryota</taxon>
        <taxon>Fungi</taxon>
        <taxon>Dikarya</taxon>
        <taxon>Basidiomycota</taxon>
        <taxon>Agaricomycotina</taxon>
        <taxon>Agaricomycetes</taxon>
        <taxon>Phallomycetidae</taxon>
        <taxon>Geastrales</taxon>
        <taxon>Sphaerobolaceae</taxon>
        <taxon>Sphaerobolus</taxon>
    </lineage>
</organism>
<dbReference type="HOGENOM" id="CLU_040082_6_1_1"/>
<sequence>VTNVSNQKAAEHFQRSGDTISRHFHPVLKALTCSEVYNAYIKMPTAKTHIPDIILISKKFNPFFKEAQGAIDGIHILLAPSAADRARYRNQK</sequence>